<dbReference type="EMBL" id="ONZP01000855">
    <property type="protein sequence ID" value="SPJ91510.1"/>
    <property type="molecule type" value="Genomic_DNA"/>
</dbReference>
<sequence>MSDGYPGCADDDSSAENGSLLMLEYCDIYGIEELGFCK</sequence>
<dbReference type="AlphaFoldDB" id="A0AAE8MMN0"/>
<organism evidence="1 2">
    <name type="scientific">Fusarium torulosum</name>
    <dbReference type="NCBI Taxonomy" id="33205"/>
    <lineage>
        <taxon>Eukaryota</taxon>
        <taxon>Fungi</taxon>
        <taxon>Dikarya</taxon>
        <taxon>Ascomycota</taxon>
        <taxon>Pezizomycotina</taxon>
        <taxon>Sordariomycetes</taxon>
        <taxon>Hypocreomycetidae</taxon>
        <taxon>Hypocreales</taxon>
        <taxon>Nectriaceae</taxon>
        <taxon>Fusarium</taxon>
    </lineage>
</organism>
<protein>
    <submittedName>
        <fullName evidence="1">Uncharacterized protein</fullName>
    </submittedName>
</protein>
<accession>A0AAE8MMN0</accession>
<keyword evidence="2" id="KW-1185">Reference proteome</keyword>
<evidence type="ECO:0000313" key="2">
    <source>
        <dbReference type="Proteomes" id="UP001187734"/>
    </source>
</evidence>
<evidence type="ECO:0000313" key="1">
    <source>
        <dbReference type="EMBL" id="SPJ91510.1"/>
    </source>
</evidence>
<name>A0AAE8MMN0_9HYPO</name>
<dbReference type="Proteomes" id="UP001187734">
    <property type="component" value="Unassembled WGS sequence"/>
</dbReference>
<proteinExistence type="predicted"/>
<gene>
    <name evidence="1" type="ORF">FTOL_13525</name>
</gene>
<reference evidence="1" key="1">
    <citation type="submission" date="2018-03" db="EMBL/GenBank/DDBJ databases">
        <authorList>
            <person name="Guldener U."/>
        </authorList>
    </citation>
    <scope>NUCLEOTIDE SEQUENCE</scope>
</reference>
<comment type="caution">
    <text evidence="1">The sequence shown here is derived from an EMBL/GenBank/DDBJ whole genome shotgun (WGS) entry which is preliminary data.</text>
</comment>